<gene>
    <name evidence="2" type="ORF">GCM10009560_15970</name>
</gene>
<proteinExistence type="predicted"/>
<evidence type="ECO:0000313" key="3">
    <source>
        <dbReference type="Proteomes" id="UP001501578"/>
    </source>
</evidence>
<dbReference type="Proteomes" id="UP001501578">
    <property type="component" value="Unassembled WGS sequence"/>
</dbReference>
<reference evidence="3" key="1">
    <citation type="journal article" date="2019" name="Int. J. Syst. Evol. Microbiol.">
        <title>The Global Catalogue of Microorganisms (GCM) 10K type strain sequencing project: providing services to taxonomists for standard genome sequencing and annotation.</title>
        <authorList>
            <consortium name="The Broad Institute Genomics Platform"/>
            <consortium name="The Broad Institute Genome Sequencing Center for Infectious Disease"/>
            <person name="Wu L."/>
            <person name="Ma J."/>
        </authorList>
    </citation>
    <scope>NUCLEOTIDE SEQUENCE [LARGE SCALE GENOMIC DNA]</scope>
    <source>
        <strain evidence="3">JCM 11136</strain>
    </source>
</reference>
<dbReference type="EMBL" id="BAAAHQ010000007">
    <property type="protein sequence ID" value="GAA0918773.1"/>
    <property type="molecule type" value="Genomic_DNA"/>
</dbReference>
<accession>A0ABN1NYA3</accession>
<name>A0ABN1NYA3_9ACTN</name>
<feature type="transmembrane region" description="Helical" evidence="1">
    <location>
        <begin position="36"/>
        <end position="59"/>
    </location>
</feature>
<protein>
    <submittedName>
        <fullName evidence="2">Uncharacterized protein</fullName>
    </submittedName>
</protein>
<keyword evidence="1" id="KW-0812">Transmembrane</keyword>
<evidence type="ECO:0000256" key="1">
    <source>
        <dbReference type="SAM" id="Phobius"/>
    </source>
</evidence>
<evidence type="ECO:0000313" key="2">
    <source>
        <dbReference type="EMBL" id="GAA0918773.1"/>
    </source>
</evidence>
<sequence length="87" mass="9095">MRRTIQVAGAVVALCGAATTMLISVATPDTAEHRVLTTAFVALILVGSFLGLAALPYGLPEPQTPSEAYRQGRIDARAKAQGLQRSS</sequence>
<organism evidence="2 3">
    <name type="scientific">Nonomuraea longicatena</name>
    <dbReference type="NCBI Taxonomy" id="83682"/>
    <lineage>
        <taxon>Bacteria</taxon>
        <taxon>Bacillati</taxon>
        <taxon>Actinomycetota</taxon>
        <taxon>Actinomycetes</taxon>
        <taxon>Streptosporangiales</taxon>
        <taxon>Streptosporangiaceae</taxon>
        <taxon>Nonomuraea</taxon>
    </lineage>
</organism>
<keyword evidence="1" id="KW-1133">Transmembrane helix</keyword>
<keyword evidence="3" id="KW-1185">Reference proteome</keyword>
<comment type="caution">
    <text evidence="2">The sequence shown here is derived from an EMBL/GenBank/DDBJ whole genome shotgun (WGS) entry which is preliminary data.</text>
</comment>
<keyword evidence="1" id="KW-0472">Membrane</keyword>